<keyword evidence="7" id="KW-1185">Reference proteome</keyword>
<keyword evidence="3" id="KW-0804">Transcription</keyword>
<keyword evidence="2 4" id="KW-0238">DNA-binding</keyword>
<dbReference type="GO" id="GO:0003700">
    <property type="term" value="F:DNA-binding transcription factor activity"/>
    <property type="evidence" value="ECO:0007669"/>
    <property type="project" value="TreeGrafter"/>
</dbReference>
<keyword evidence="1" id="KW-0805">Transcription regulation</keyword>
<evidence type="ECO:0000256" key="2">
    <source>
        <dbReference type="ARBA" id="ARBA00023125"/>
    </source>
</evidence>
<reference evidence="6" key="1">
    <citation type="submission" date="2016-10" db="EMBL/GenBank/DDBJ databases">
        <authorList>
            <person name="Varghese N."/>
            <person name="Submissions S."/>
        </authorList>
    </citation>
    <scope>NUCLEOTIDE SEQUENCE [LARGE SCALE GENOMIC DNA]</scope>
    <source>
        <strain evidence="6">DSM 22082</strain>
    </source>
</reference>
<feature type="DNA-binding region" description="H-T-H motif" evidence="4">
    <location>
        <begin position="34"/>
        <end position="53"/>
    </location>
</feature>
<sequence length="203" mass="22549">MSASAFARMPRAKRQALIFAAAEEFASRPFEQASLNSIISAASMSKSSFYHVIDSKESLLSLVVDELRELARREWTPPDPSSFASDFWKTAAHVFDDALRVWPQVRALELLWRIVHENRADPGVTSLESSYQKWISSVLEIGREAGAIDAECPADLQAVAAASMLGAFDEWTLQQTSRDSRTGDSIEAAASQQFRLLKRLLEA</sequence>
<organism evidence="6 7">
    <name type="scientific">Brevibacterium sandarakinum</name>
    <dbReference type="NCBI Taxonomy" id="629680"/>
    <lineage>
        <taxon>Bacteria</taxon>
        <taxon>Bacillati</taxon>
        <taxon>Actinomycetota</taxon>
        <taxon>Actinomycetes</taxon>
        <taxon>Micrococcales</taxon>
        <taxon>Brevibacteriaceae</taxon>
        <taxon>Brevibacterium</taxon>
    </lineage>
</organism>
<dbReference type="Pfam" id="PF00440">
    <property type="entry name" value="TetR_N"/>
    <property type="match status" value="1"/>
</dbReference>
<evidence type="ECO:0000256" key="4">
    <source>
        <dbReference type="PROSITE-ProRule" id="PRU00335"/>
    </source>
</evidence>
<proteinExistence type="predicted"/>
<dbReference type="InterPro" id="IPR009057">
    <property type="entry name" value="Homeodomain-like_sf"/>
</dbReference>
<dbReference type="Proteomes" id="UP000199700">
    <property type="component" value="Chromosome"/>
</dbReference>
<evidence type="ECO:0000313" key="6">
    <source>
        <dbReference type="EMBL" id="SDR71675.1"/>
    </source>
</evidence>
<name>A0A1H1LCB8_BRESA</name>
<dbReference type="InterPro" id="IPR050109">
    <property type="entry name" value="HTH-type_TetR-like_transc_reg"/>
</dbReference>
<evidence type="ECO:0000256" key="1">
    <source>
        <dbReference type="ARBA" id="ARBA00023015"/>
    </source>
</evidence>
<dbReference type="RefSeq" id="WP_157691292.1">
    <property type="nucleotide sequence ID" value="NZ_LT629739.1"/>
</dbReference>
<dbReference type="EMBL" id="LT629739">
    <property type="protein sequence ID" value="SDR71675.1"/>
    <property type="molecule type" value="Genomic_DNA"/>
</dbReference>
<dbReference type="PROSITE" id="PS50977">
    <property type="entry name" value="HTH_TETR_2"/>
    <property type="match status" value="1"/>
</dbReference>
<evidence type="ECO:0000259" key="5">
    <source>
        <dbReference type="PROSITE" id="PS50977"/>
    </source>
</evidence>
<evidence type="ECO:0000313" key="7">
    <source>
        <dbReference type="Proteomes" id="UP000199700"/>
    </source>
</evidence>
<evidence type="ECO:0000256" key="3">
    <source>
        <dbReference type="ARBA" id="ARBA00023163"/>
    </source>
</evidence>
<dbReference type="SUPFAM" id="SSF46689">
    <property type="entry name" value="Homeodomain-like"/>
    <property type="match status" value="1"/>
</dbReference>
<dbReference type="InterPro" id="IPR001647">
    <property type="entry name" value="HTH_TetR"/>
</dbReference>
<protein>
    <submittedName>
        <fullName evidence="6">DNA-binding transcriptional regulator, AcrR family</fullName>
    </submittedName>
</protein>
<dbReference type="OrthoDB" id="3211155at2"/>
<dbReference type="Gene3D" id="1.10.357.10">
    <property type="entry name" value="Tetracycline Repressor, domain 2"/>
    <property type="match status" value="1"/>
</dbReference>
<dbReference type="PANTHER" id="PTHR30055:SF234">
    <property type="entry name" value="HTH-TYPE TRANSCRIPTIONAL REGULATOR BETI"/>
    <property type="match status" value="1"/>
</dbReference>
<gene>
    <name evidence="6" type="ORF">SAMN04489751_0192</name>
</gene>
<dbReference type="GO" id="GO:0000976">
    <property type="term" value="F:transcription cis-regulatory region binding"/>
    <property type="evidence" value="ECO:0007669"/>
    <property type="project" value="TreeGrafter"/>
</dbReference>
<dbReference type="PANTHER" id="PTHR30055">
    <property type="entry name" value="HTH-TYPE TRANSCRIPTIONAL REGULATOR RUTR"/>
    <property type="match status" value="1"/>
</dbReference>
<accession>A0A1H1LCB8</accession>
<dbReference type="STRING" id="629680.SAMN04489751_0192"/>
<dbReference type="AlphaFoldDB" id="A0A1H1LCB8"/>
<feature type="domain" description="HTH tetR-type" evidence="5">
    <location>
        <begin position="11"/>
        <end position="71"/>
    </location>
</feature>